<gene>
    <name evidence="2" type="ORF">CM83_525</name>
</gene>
<dbReference type="EMBL" id="GBHO01009264">
    <property type="protein sequence ID" value="JAG34340.1"/>
    <property type="molecule type" value="Transcribed_RNA"/>
</dbReference>
<reference evidence="2" key="1">
    <citation type="journal article" date="2014" name="PLoS ONE">
        <title>Transcriptome-Based Identification of ABC Transporters in the Western Tarnished Plant Bug Lygus hesperus.</title>
        <authorList>
            <person name="Hull J.J."/>
            <person name="Chaney K."/>
            <person name="Geib S.M."/>
            <person name="Fabrick J.A."/>
            <person name="Brent C.S."/>
            <person name="Walsh D."/>
            <person name="Lavine L.C."/>
        </authorList>
    </citation>
    <scope>NUCLEOTIDE SEQUENCE</scope>
</reference>
<reference evidence="2" key="2">
    <citation type="submission" date="2014-07" db="EMBL/GenBank/DDBJ databases">
        <authorList>
            <person name="Hull J."/>
        </authorList>
    </citation>
    <scope>NUCLEOTIDE SEQUENCE</scope>
</reference>
<proteinExistence type="predicted"/>
<dbReference type="AlphaFoldDB" id="A0A0A9YXP7"/>
<evidence type="ECO:0000256" key="1">
    <source>
        <dbReference type="SAM" id="MobiDB-lite"/>
    </source>
</evidence>
<feature type="non-terminal residue" evidence="2">
    <location>
        <position position="128"/>
    </location>
</feature>
<name>A0A0A9YXP7_LYGHE</name>
<sequence length="128" mass="14866">MMPKPKTRRQRVPDSEDEDINSTEKEVPSHSHFKGVSAKPPKPLIIDASSNMSQKWKIWSRNFDWYATACYLHEKPPNVQVATFMMAIGEDAIEIFDTFALTEKQYDDLGIIKQKFSDYFVKKSNITY</sequence>
<organism evidence="2">
    <name type="scientific">Lygus hesperus</name>
    <name type="common">Western plant bug</name>
    <dbReference type="NCBI Taxonomy" id="30085"/>
    <lineage>
        <taxon>Eukaryota</taxon>
        <taxon>Metazoa</taxon>
        <taxon>Ecdysozoa</taxon>
        <taxon>Arthropoda</taxon>
        <taxon>Hexapoda</taxon>
        <taxon>Insecta</taxon>
        <taxon>Pterygota</taxon>
        <taxon>Neoptera</taxon>
        <taxon>Paraneoptera</taxon>
        <taxon>Hemiptera</taxon>
        <taxon>Heteroptera</taxon>
        <taxon>Panheteroptera</taxon>
        <taxon>Cimicomorpha</taxon>
        <taxon>Miridae</taxon>
        <taxon>Mirini</taxon>
        <taxon>Lygus</taxon>
    </lineage>
</organism>
<evidence type="ECO:0000313" key="2">
    <source>
        <dbReference type="EMBL" id="JAG34340.1"/>
    </source>
</evidence>
<feature type="compositionally biased region" description="Basic residues" evidence="1">
    <location>
        <begin position="1"/>
        <end position="10"/>
    </location>
</feature>
<feature type="region of interest" description="Disordered" evidence="1">
    <location>
        <begin position="1"/>
        <end position="40"/>
    </location>
</feature>
<accession>A0A0A9YXP7</accession>
<protein>
    <submittedName>
        <fullName evidence="2">Uncharacterized protein ORF26</fullName>
    </submittedName>
</protein>